<dbReference type="AlphaFoldDB" id="A0AAQ4EEV5"/>
<proteinExistence type="predicted"/>
<dbReference type="EMBL" id="JARKHS020017089">
    <property type="protein sequence ID" value="KAK8773319.1"/>
    <property type="molecule type" value="Genomic_DNA"/>
</dbReference>
<evidence type="ECO:0000313" key="2">
    <source>
        <dbReference type="Proteomes" id="UP001321473"/>
    </source>
</evidence>
<dbReference type="InterPro" id="IPR032675">
    <property type="entry name" value="LRR_dom_sf"/>
</dbReference>
<name>A0AAQ4EEV5_AMBAM</name>
<evidence type="ECO:0008006" key="3">
    <source>
        <dbReference type="Google" id="ProtNLM"/>
    </source>
</evidence>
<dbReference type="SUPFAM" id="SSF52047">
    <property type="entry name" value="RNI-like"/>
    <property type="match status" value="2"/>
</dbReference>
<dbReference type="Proteomes" id="UP001321473">
    <property type="component" value="Unassembled WGS sequence"/>
</dbReference>
<evidence type="ECO:0000313" key="1">
    <source>
        <dbReference type="EMBL" id="KAK8773319.1"/>
    </source>
</evidence>
<sequence>MARRDWRLRMHSKSLHRQCPVLFSSANEAYARLQEIKLILRNSGVNFSASCPRDSCRPCELPRQLKQWNHVLAAVNIQLREWNSPGELEVIFFEAVGDLQDRACRNQHAILLFHWLLTKHECVTALRVDDWGVFPRFAYFCLFCDGLRQSRRLKSLKLCSEFLNLTLQQRLLASMRGLRNIEEFACRNLHISNQSGNTTELCNLVSRNAKLCRLAVEVFDGNSHGMWLFAHRLARSETITDLRIDVTCLREDEENAFFDALKKTRSLQSLRLVGSLRVRTVSVTEIARATEGLTALVALELSCFRVTTSEAWDLAMALSYSETVQQLALLSCMQIFSRVTSEPDTRDVSYGGAHWRIQPYLHLLRQATSLRKLTLSMSQFDSGEQRVFFEALALNDVVEEVHIQERSHCYSSDLCRAICETNTGSRVRIGTVNVTGRCCEELKRLHIRGACILVEATALPGVTYSCLAQLKMLDTLATLSVNIAADIDKESAELLAQYLQETRLLVEVTMSFFAGRSDSLVLLEALAQNTSITTLVVDRWCDTRRTAQELAGVVCSSKRIRSLTYHLTSRSPSPAFFSTLARYIKDNCTLISVKAYRLRASAKDWNIIQEALARNSTLLVHAAQYVVGCAARKKGGAEALELLGLDHMLVSKVQELASVDEEEAQRAIKSRLADLNDLHFFMRVAGVVRECVVCQESAESRLCLDTIPYECWTTLRRYLRVRHVVDTEMR</sequence>
<keyword evidence="2" id="KW-1185">Reference proteome</keyword>
<gene>
    <name evidence="1" type="ORF">V5799_012148</name>
</gene>
<dbReference type="PANTHER" id="PTHR47679">
    <property type="entry name" value="PROTEIN TORNADO 1"/>
    <property type="match status" value="1"/>
</dbReference>
<dbReference type="Gene3D" id="3.80.10.10">
    <property type="entry name" value="Ribonuclease Inhibitor"/>
    <property type="match status" value="2"/>
</dbReference>
<dbReference type="PANTHER" id="PTHR47679:SF1">
    <property type="entry name" value="PROTEIN TORNADO 1"/>
    <property type="match status" value="1"/>
</dbReference>
<accession>A0AAQ4EEV5</accession>
<reference evidence="1 2" key="1">
    <citation type="journal article" date="2023" name="Arcadia Sci">
        <title>De novo assembly of a long-read Amblyomma americanum tick genome.</title>
        <authorList>
            <person name="Chou S."/>
            <person name="Poskanzer K.E."/>
            <person name="Rollins M."/>
            <person name="Thuy-Boun P.S."/>
        </authorList>
    </citation>
    <scope>NUCLEOTIDE SEQUENCE [LARGE SCALE GENOMIC DNA]</scope>
    <source>
        <strain evidence="1">F_SG_1</strain>
        <tissue evidence="1">Salivary glands</tissue>
    </source>
</reference>
<organism evidence="1 2">
    <name type="scientific">Amblyomma americanum</name>
    <name type="common">Lone star tick</name>
    <dbReference type="NCBI Taxonomy" id="6943"/>
    <lineage>
        <taxon>Eukaryota</taxon>
        <taxon>Metazoa</taxon>
        <taxon>Ecdysozoa</taxon>
        <taxon>Arthropoda</taxon>
        <taxon>Chelicerata</taxon>
        <taxon>Arachnida</taxon>
        <taxon>Acari</taxon>
        <taxon>Parasitiformes</taxon>
        <taxon>Ixodida</taxon>
        <taxon>Ixodoidea</taxon>
        <taxon>Ixodidae</taxon>
        <taxon>Amblyomminae</taxon>
        <taxon>Amblyomma</taxon>
    </lineage>
</organism>
<comment type="caution">
    <text evidence="1">The sequence shown here is derived from an EMBL/GenBank/DDBJ whole genome shotgun (WGS) entry which is preliminary data.</text>
</comment>
<protein>
    <recommendedName>
        <fullName evidence="3">Nlr family card domain protein</fullName>
    </recommendedName>
</protein>